<evidence type="ECO:0000313" key="1">
    <source>
        <dbReference type="EMBL" id="JAH57548.1"/>
    </source>
</evidence>
<sequence>MVHINFHMDCVCESVTLPKTVEVVESVRYFKWDVDALNKNHRAVDYH</sequence>
<proteinExistence type="predicted"/>
<reference evidence="1" key="2">
    <citation type="journal article" date="2015" name="Fish Shellfish Immunol.">
        <title>Early steps in the European eel (Anguilla anguilla)-Vibrio vulnificus interaction in the gills: Role of the RtxA13 toxin.</title>
        <authorList>
            <person name="Callol A."/>
            <person name="Pajuelo D."/>
            <person name="Ebbesson L."/>
            <person name="Teles M."/>
            <person name="MacKenzie S."/>
            <person name="Amaro C."/>
        </authorList>
    </citation>
    <scope>NUCLEOTIDE SEQUENCE</scope>
</reference>
<accession>A0A0E9TXS1</accession>
<reference evidence="1" key="1">
    <citation type="submission" date="2014-11" db="EMBL/GenBank/DDBJ databases">
        <authorList>
            <person name="Amaro Gonzalez C."/>
        </authorList>
    </citation>
    <scope>NUCLEOTIDE SEQUENCE</scope>
</reference>
<name>A0A0E9TXS1_ANGAN</name>
<protein>
    <submittedName>
        <fullName evidence="1">Uncharacterized protein</fullName>
    </submittedName>
</protein>
<dbReference type="EMBL" id="GBXM01051029">
    <property type="protein sequence ID" value="JAH57548.1"/>
    <property type="molecule type" value="Transcribed_RNA"/>
</dbReference>
<organism evidence="1">
    <name type="scientific">Anguilla anguilla</name>
    <name type="common">European freshwater eel</name>
    <name type="synonym">Muraena anguilla</name>
    <dbReference type="NCBI Taxonomy" id="7936"/>
    <lineage>
        <taxon>Eukaryota</taxon>
        <taxon>Metazoa</taxon>
        <taxon>Chordata</taxon>
        <taxon>Craniata</taxon>
        <taxon>Vertebrata</taxon>
        <taxon>Euteleostomi</taxon>
        <taxon>Actinopterygii</taxon>
        <taxon>Neopterygii</taxon>
        <taxon>Teleostei</taxon>
        <taxon>Anguilliformes</taxon>
        <taxon>Anguillidae</taxon>
        <taxon>Anguilla</taxon>
    </lineage>
</organism>
<dbReference type="AlphaFoldDB" id="A0A0E9TXS1"/>